<dbReference type="InterPro" id="IPR011008">
    <property type="entry name" value="Dimeric_a/b-barrel"/>
</dbReference>
<dbReference type="EMBL" id="JACRSR010000007">
    <property type="protein sequence ID" value="MBC8532382.1"/>
    <property type="molecule type" value="Genomic_DNA"/>
</dbReference>
<protein>
    <submittedName>
        <fullName evidence="2">Antibiotic biosynthesis monooxygenase</fullName>
    </submittedName>
</protein>
<dbReference type="InterPro" id="IPR050744">
    <property type="entry name" value="AI-2_Isomerase_LsrG"/>
</dbReference>
<comment type="caution">
    <text evidence="2">The sequence shown here is derived from an EMBL/GenBank/DDBJ whole genome shotgun (WGS) entry which is preliminary data.</text>
</comment>
<dbReference type="GO" id="GO:0004497">
    <property type="term" value="F:monooxygenase activity"/>
    <property type="evidence" value="ECO:0007669"/>
    <property type="project" value="UniProtKB-KW"/>
</dbReference>
<dbReference type="Pfam" id="PF03992">
    <property type="entry name" value="ABM"/>
    <property type="match status" value="1"/>
</dbReference>
<proteinExistence type="predicted"/>
<evidence type="ECO:0000313" key="3">
    <source>
        <dbReference type="Proteomes" id="UP000623172"/>
    </source>
</evidence>
<dbReference type="Gene3D" id="3.30.70.100">
    <property type="match status" value="1"/>
</dbReference>
<dbReference type="PROSITE" id="PS51725">
    <property type="entry name" value="ABM"/>
    <property type="match status" value="1"/>
</dbReference>
<keyword evidence="2" id="KW-0560">Oxidoreductase</keyword>
<evidence type="ECO:0000313" key="2">
    <source>
        <dbReference type="EMBL" id="MBC8532382.1"/>
    </source>
</evidence>
<dbReference type="AlphaFoldDB" id="A0A926HLR9"/>
<accession>A0A926HLR9</accession>
<feature type="domain" description="ABM" evidence="1">
    <location>
        <begin position="2"/>
        <end position="91"/>
    </location>
</feature>
<dbReference type="PANTHER" id="PTHR33336">
    <property type="entry name" value="QUINOL MONOOXYGENASE YGIN-RELATED"/>
    <property type="match status" value="1"/>
</dbReference>
<keyword evidence="3" id="KW-1185">Reference proteome</keyword>
<dbReference type="RefSeq" id="WP_249317509.1">
    <property type="nucleotide sequence ID" value="NZ_JACRSR010000007.1"/>
</dbReference>
<dbReference type="SUPFAM" id="SSF54909">
    <property type="entry name" value="Dimeric alpha+beta barrel"/>
    <property type="match status" value="1"/>
</dbReference>
<organism evidence="2 3">
    <name type="scientific">Gehongia tenuis</name>
    <dbReference type="NCBI Taxonomy" id="2763655"/>
    <lineage>
        <taxon>Bacteria</taxon>
        <taxon>Bacillati</taxon>
        <taxon>Bacillota</taxon>
        <taxon>Clostridia</taxon>
        <taxon>Christensenellales</taxon>
        <taxon>Christensenellaceae</taxon>
        <taxon>Gehongia</taxon>
    </lineage>
</organism>
<name>A0A926HLR9_9FIRM</name>
<evidence type="ECO:0000259" key="1">
    <source>
        <dbReference type="PROSITE" id="PS51725"/>
    </source>
</evidence>
<dbReference type="InterPro" id="IPR007138">
    <property type="entry name" value="ABM_dom"/>
</dbReference>
<reference evidence="2" key="1">
    <citation type="submission" date="2020-08" db="EMBL/GenBank/DDBJ databases">
        <title>Genome public.</title>
        <authorList>
            <person name="Liu C."/>
            <person name="Sun Q."/>
        </authorList>
    </citation>
    <scope>NUCLEOTIDE SEQUENCE</scope>
    <source>
        <strain evidence="2">NSJ-53</strain>
    </source>
</reference>
<dbReference type="PANTHER" id="PTHR33336:SF15">
    <property type="entry name" value="ABM DOMAIN-CONTAINING PROTEIN"/>
    <property type="match status" value="1"/>
</dbReference>
<sequence>MITIVAKFIIKKECVDEFKKLAWELVVGSRNEAGNVSYNLYQDRANPGVLTFIEQWKDEAAIDFHNATEHFTSAIAAMEPLEEAAPEINQYDQLS</sequence>
<gene>
    <name evidence="2" type="ORF">H8696_11080</name>
</gene>
<dbReference type="Proteomes" id="UP000623172">
    <property type="component" value="Unassembled WGS sequence"/>
</dbReference>
<keyword evidence="2" id="KW-0503">Monooxygenase</keyword>